<evidence type="ECO:0000256" key="11">
    <source>
        <dbReference type="SAM" id="MobiDB-lite"/>
    </source>
</evidence>
<comment type="similarity">
    <text evidence="3">Belongs to the CND2 (condensin subunit 2) family.</text>
</comment>
<organism evidence="12 13">
    <name type="scientific">Macrostomum lignano</name>
    <dbReference type="NCBI Taxonomy" id="282301"/>
    <lineage>
        <taxon>Eukaryota</taxon>
        <taxon>Metazoa</taxon>
        <taxon>Spiralia</taxon>
        <taxon>Lophotrochozoa</taxon>
        <taxon>Platyhelminthes</taxon>
        <taxon>Rhabditophora</taxon>
        <taxon>Macrostomorpha</taxon>
        <taxon>Macrostomida</taxon>
        <taxon>Macrostomidae</taxon>
        <taxon>Macrostomum</taxon>
    </lineage>
</organism>
<dbReference type="GO" id="GO:0005737">
    <property type="term" value="C:cytoplasm"/>
    <property type="evidence" value="ECO:0007669"/>
    <property type="project" value="UniProtKB-SubCell"/>
</dbReference>
<feature type="region of interest" description="Disordered" evidence="11">
    <location>
        <begin position="115"/>
        <end position="156"/>
    </location>
</feature>
<dbReference type="GO" id="GO:0051301">
    <property type="term" value="P:cell division"/>
    <property type="evidence" value="ECO:0007669"/>
    <property type="project" value="UniProtKB-KW"/>
</dbReference>
<feature type="non-terminal residue" evidence="12">
    <location>
        <position position="1"/>
    </location>
</feature>
<evidence type="ECO:0000256" key="5">
    <source>
        <dbReference type="ARBA" id="ARBA00022454"/>
    </source>
</evidence>
<comment type="caution">
    <text evidence="12">The sequence shown here is derived from an EMBL/GenBank/DDBJ whole genome shotgun (WGS) entry which is preliminary data.</text>
</comment>
<evidence type="ECO:0000256" key="6">
    <source>
        <dbReference type="ARBA" id="ARBA00022490"/>
    </source>
</evidence>
<dbReference type="STRING" id="282301.A0A267EAE2"/>
<keyword evidence="13" id="KW-1185">Reference proteome</keyword>
<comment type="subcellular location">
    <subcellularLocation>
        <location evidence="1">Chromosome</location>
    </subcellularLocation>
    <subcellularLocation>
        <location evidence="2">Cytoplasm</location>
    </subcellularLocation>
</comment>
<keyword evidence="9" id="KW-0226">DNA condensation</keyword>
<dbReference type="EMBL" id="NIVC01002369">
    <property type="protein sequence ID" value="PAA58488.1"/>
    <property type="molecule type" value="Genomic_DNA"/>
</dbReference>
<keyword evidence="6" id="KW-0963">Cytoplasm</keyword>
<evidence type="ECO:0000256" key="10">
    <source>
        <dbReference type="ARBA" id="ARBA00023306"/>
    </source>
</evidence>
<evidence type="ECO:0000313" key="12">
    <source>
        <dbReference type="EMBL" id="PAA58488.1"/>
    </source>
</evidence>
<dbReference type="PANTHER" id="PTHR13108:SF9">
    <property type="entry name" value="CONDENSIN COMPLEX SUBUNIT 2"/>
    <property type="match status" value="1"/>
</dbReference>
<evidence type="ECO:0000256" key="9">
    <source>
        <dbReference type="ARBA" id="ARBA00023067"/>
    </source>
</evidence>
<dbReference type="Proteomes" id="UP000215902">
    <property type="component" value="Unassembled WGS sequence"/>
</dbReference>
<dbReference type="OrthoDB" id="362021at2759"/>
<dbReference type="AlphaFoldDB" id="A0A267EAE2"/>
<evidence type="ECO:0000256" key="3">
    <source>
        <dbReference type="ARBA" id="ARBA00009471"/>
    </source>
</evidence>
<keyword evidence="7" id="KW-0132">Cell division</keyword>
<feature type="compositionally biased region" description="Basic residues" evidence="11">
    <location>
        <begin position="414"/>
        <end position="429"/>
    </location>
</feature>
<keyword evidence="8" id="KW-0498">Mitosis</keyword>
<dbReference type="PANTHER" id="PTHR13108">
    <property type="entry name" value="CONDENSIN COMPLEX SUBUNIT 2"/>
    <property type="match status" value="1"/>
</dbReference>
<keyword evidence="5" id="KW-0158">Chromosome</keyword>
<dbReference type="Pfam" id="PF05786">
    <property type="entry name" value="Cnd2"/>
    <property type="match status" value="2"/>
</dbReference>
<accession>A0A267EAE2</accession>
<dbReference type="InterPro" id="IPR022816">
    <property type="entry name" value="Condensin_barren_su2"/>
</dbReference>
<evidence type="ECO:0000313" key="13">
    <source>
        <dbReference type="Proteomes" id="UP000215902"/>
    </source>
</evidence>
<evidence type="ECO:0000256" key="1">
    <source>
        <dbReference type="ARBA" id="ARBA00004286"/>
    </source>
</evidence>
<dbReference type="GO" id="GO:0007076">
    <property type="term" value="P:mitotic chromosome condensation"/>
    <property type="evidence" value="ECO:0007669"/>
    <property type="project" value="InterPro"/>
</dbReference>
<evidence type="ECO:0000256" key="2">
    <source>
        <dbReference type="ARBA" id="ARBA00004496"/>
    </source>
</evidence>
<dbReference type="GO" id="GO:0003682">
    <property type="term" value="F:chromatin binding"/>
    <property type="evidence" value="ECO:0007669"/>
    <property type="project" value="TreeGrafter"/>
</dbReference>
<evidence type="ECO:0000256" key="8">
    <source>
        <dbReference type="ARBA" id="ARBA00022776"/>
    </source>
</evidence>
<proteinExistence type="inferred from homology"/>
<protein>
    <recommendedName>
        <fullName evidence="4">Condensin complex subunit 2</fullName>
    </recommendedName>
</protein>
<feature type="region of interest" description="Disordered" evidence="11">
    <location>
        <begin position="376"/>
        <end position="467"/>
    </location>
</feature>
<sequence>SSSVAHSAASSSMASAGEGPTALTLTRRLSARQLSEYENCMRLSAEGKISAKNAFALNLIDYLEGLVKGDCEFSNFQLASSSLDAGAKIYAGRVDAVHREAYKVMAELGRSSATAAGGVDSGVEDEGGSGEPVAPKRSRTSQANQQPRSRKSVDPARLARIRLKPSSLRFDLDPLFHQQAAAYDESAAWELRLNAARVADNDCEILLDSDARLRIGDADEDSASTAAADCGVFTPALQRLSDRKLAKDLQLCCELSELRLPSASVDIDDHFANNDDADDDDDVDHWQAQLATADGDAAVVPATIVANRAASIADFAGGLRRFLGLSDGNLLSTTTDNESASTSTQLLRLGAWWPGASESAMPLRRLLLKPAAATTATHSSSSSIGEGLLSPVGSSVSQSKGDQQQQQPPSSCSKQRRRRSELVSKRRQRRLAEAATADALNSSASSAFPDGRRRSRRLAGQDAAAVDVAPTPVAVDVVQQHEDEDLDEQEHTDAILEAAAADDSTEVVSSSTTTAEAEAAAASLLSDEASSVEVSTTRDPFADGVLEPPYKVARLDLAYARTAKRVDAKRLKRAMWQLVGGGGGPSSQSTTTSLQSSSFTQLLQQLPGIPAAVGACSGGELSVQLVFNCLLHLAGEQNLQLESQPDLSDILVSGNYGSSTTTNTTSTSSNNSTR</sequence>
<evidence type="ECO:0000256" key="7">
    <source>
        <dbReference type="ARBA" id="ARBA00022618"/>
    </source>
</evidence>
<gene>
    <name evidence="12" type="ORF">BOX15_Mlig019021g1</name>
</gene>
<feature type="compositionally biased region" description="Low complexity" evidence="11">
    <location>
        <begin position="392"/>
        <end position="413"/>
    </location>
</feature>
<dbReference type="GO" id="GO:0000796">
    <property type="term" value="C:condensin complex"/>
    <property type="evidence" value="ECO:0007669"/>
    <property type="project" value="InterPro"/>
</dbReference>
<evidence type="ECO:0000256" key="4">
    <source>
        <dbReference type="ARBA" id="ARBA00016065"/>
    </source>
</evidence>
<reference evidence="12 13" key="1">
    <citation type="submission" date="2017-06" db="EMBL/GenBank/DDBJ databases">
        <title>A platform for efficient transgenesis in Macrostomum lignano, a flatworm model organism for stem cell research.</title>
        <authorList>
            <person name="Berezikov E."/>
        </authorList>
    </citation>
    <scope>NUCLEOTIDE SEQUENCE [LARGE SCALE GENOMIC DNA]</scope>
    <source>
        <strain evidence="12">DV1</strain>
        <tissue evidence="12">Whole organism</tissue>
    </source>
</reference>
<name>A0A267EAE2_9PLAT</name>
<keyword evidence="10" id="KW-0131">Cell cycle</keyword>